<accession>A0A0B0MRN9</accession>
<dbReference type="EMBL" id="JRRC01319517">
    <property type="protein sequence ID" value="KHG03042.1"/>
    <property type="molecule type" value="Genomic_DNA"/>
</dbReference>
<dbReference type="Proteomes" id="UP000032142">
    <property type="component" value="Unassembled WGS sequence"/>
</dbReference>
<gene>
    <name evidence="1" type="ORF">F383_28202</name>
</gene>
<keyword evidence="2" id="KW-1185">Reference proteome</keyword>
<evidence type="ECO:0000313" key="2">
    <source>
        <dbReference type="Proteomes" id="UP000032142"/>
    </source>
</evidence>
<sequence length="8" mass="989">MKVLLEEK</sequence>
<protein>
    <submittedName>
        <fullName evidence="1">Uncharacterized protein</fullName>
    </submittedName>
</protein>
<proteinExistence type="predicted"/>
<evidence type="ECO:0000313" key="1">
    <source>
        <dbReference type="EMBL" id="KHG03042.1"/>
    </source>
</evidence>
<organism evidence="1 2">
    <name type="scientific">Gossypium arboreum</name>
    <name type="common">Tree cotton</name>
    <name type="synonym">Gossypium nanking</name>
    <dbReference type="NCBI Taxonomy" id="29729"/>
    <lineage>
        <taxon>Eukaryota</taxon>
        <taxon>Viridiplantae</taxon>
        <taxon>Streptophyta</taxon>
        <taxon>Embryophyta</taxon>
        <taxon>Tracheophyta</taxon>
        <taxon>Spermatophyta</taxon>
        <taxon>Magnoliopsida</taxon>
        <taxon>eudicotyledons</taxon>
        <taxon>Gunneridae</taxon>
        <taxon>Pentapetalae</taxon>
        <taxon>rosids</taxon>
        <taxon>malvids</taxon>
        <taxon>Malvales</taxon>
        <taxon>Malvaceae</taxon>
        <taxon>Malvoideae</taxon>
        <taxon>Gossypium</taxon>
    </lineage>
</organism>
<name>A0A0B0MRN9_GOSAR</name>
<comment type="caution">
    <text evidence="1">The sequence shown here is derived from an EMBL/GenBank/DDBJ whole genome shotgun (WGS) entry which is preliminary data.</text>
</comment>
<reference evidence="2" key="1">
    <citation type="submission" date="2014-09" db="EMBL/GenBank/DDBJ databases">
        <authorList>
            <person name="Mudge J."/>
            <person name="Ramaraj T."/>
            <person name="Lindquist I.E."/>
            <person name="Bharti A.K."/>
            <person name="Sundararajan A."/>
            <person name="Cameron C.T."/>
            <person name="Woodward J.E."/>
            <person name="May G.D."/>
            <person name="Brubaker C."/>
            <person name="Broadhvest J."/>
            <person name="Wilkins T.A."/>
        </authorList>
    </citation>
    <scope>NUCLEOTIDE SEQUENCE</scope>
    <source>
        <strain evidence="2">cv. AKA8401</strain>
    </source>
</reference>